<dbReference type="EMBL" id="LGST01000074">
    <property type="protein sequence ID" value="KND95459.1"/>
    <property type="molecule type" value="Genomic_DNA"/>
</dbReference>
<comment type="caution">
    <text evidence="2">The sequence shown here is derived from an EMBL/GenBank/DDBJ whole genome shotgun (WGS) entry which is preliminary data.</text>
</comment>
<reference evidence="3" key="1">
    <citation type="journal article" date="2015" name="BMC Genomics">
        <title>Draft genome of a commonly misdiagnosed multidrug resistant pathogen Candida auris.</title>
        <authorList>
            <person name="Chatterjee S."/>
            <person name="Alampalli S.V."/>
            <person name="Nageshan R.K."/>
            <person name="Chettiar S.T."/>
            <person name="Joshi S."/>
            <person name="Tatu U.S."/>
        </authorList>
    </citation>
    <scope>NUCLEOTIDE SEQUENCE [LARGE SCALE GENOMIC DNA]</scope>
    <source>
        <strain evidence="3">6684</strain>
    </source>
</reference>
<dbReference type="AlphaFoldDB" id="A0A0L0NN42"/>
<sequence>MATVGEEHNMEIATVHTNQRKKPFWATSQQGPREECPSCKKTTALLAVAVPKEATP</sequence>
<gene>
    <name evidence="2" type="ORF">QG37_08281</name>
</gene>
<evidence type="ECO:0000313" key="3">
    <source>
        <dbReference type="Proteomes" id="UP000037122"/>
    </source>
</evidence>
<evidence type="ECO:0000256" key="1">
    <source>
        <dbReference type="SAM" id="MobiDB-lite"/>
    </source>
</evidence>
<dbReference type="VEuPathDB" id="FungiDB:QG37_08281"/>
<feature type="compositionally biased region" description="Basic and acidic residues" evidence="1">
    <location>
        <begin position="1"/>
        <end position="10"/>
    </location>
</feature>
<organism evidence="2 3">
    <name type="scientific">Candidozyma auris</name>
    <name type="common">Yeast</name>
    <name type="synonym">Candida auris</name>
    <dbReference type="NCBI Taxonomy" id="498019"/>
    <lineage>
        <taxon>Eukaryota</taxon>
        <taxon>Fungi</taxon>
        <taxon>Dikarya</taxon>
        <taxon>Ascomycota</taxon>
        <taxon>Saccharomycotina</taxon>
        <taxon>Pichiomycetes</taxon>
        <taxon>Metschnikowiaceae</taxon>
        <taxon>Candidozyma</taxon>
    </lineage>
</organism>
<protein>
    <submittedName>
        <fullName evidence="2">Uncharacterized protein</fullName>
    </submittedName>
</protein>
<evidence type="ECO:0000313" key="2">
    <source>
        <dbReference type="EMBL" id="KND95459.1"/>
    </source>
</evidence>
<feature type="region of interest" description="Disordered" evidence="1">
    <location>
        <begin position="1"/>
        <end position="37"/>
    </location>
</feature>
<accession>A0A0L0NN42</accession>
<proteinExistence type="predicted"/>
<dbReference type="Proteomes" id="UP000037122">
    <property type="component" value="Unassembled WGS sequence"/>
</dbReference>
<name>A0A0L0NN42_CANAR</name>